<protein>
    <recommendedName>
        <fullName evidence="3">Bacteriophage tail tape measure C-terminal domain-containing protein</fullName>
    </recommendedName>
</protein>
<feature type="coiled-coil region" evidence="1">
    <location>
        <begin position="615"/>
        <end position="709"/>
    </location>
</feature>
<sequence length="996" mass="107310">MANKAVELLINLKTAGTKEIDKLIKSIGSVSNTAKSSAGGFDKLDKEIKETSGSSRKLGQTAKQLDGNLEKQSRSAKKAADSVDKLNKEVKTGSAVSGAMNTGVSKLRGGLVGLAAAAAAAVAGMAGLSQIKDRSREMIQMANAAERLGMSMEEFTAAEAAASQAAGLNWENLKDGLDDLNERIVDFAKNGAGEAADLFAQFEQLDPTKMMNMDGLDQLRAVTDAMKDLSTQERSQLLDQLGSDNLRELTNVLEGSNAEFFQMIENAKEAGLTISSLEADRISSIGKDVNDLGRNFGILRDKFLAKISPAIEVIVEHINDLIGGMEKSADEGGSMAKAVITGVEFIIGAYNKWRGINKILSTAVLGLFHAVVSGAGLIVKAYDGMVNTVVNGAFATLEGGLRIAGKLSDTAKQMADDIANYKPKQNNNGAMLDAMGEEIKKKAQEAWKEGQEYLNKDVPPLSAKLDVLLEEQRARRAAKDAADEAQNEADRNPVNLTITAEAQKAMKALAEARENNEAEAQKSITRQRIRDMEHEQDVALKNLESQKNAGELGSAQYYAKRLELEKSHNAQVAEMRQRLIDMDIEAVKRQRDALSDMLGSLEQGSAEYLSTVQKIEEAEARIKGLKFEAENIDLASQYKNELLVIADAERQREALRKESEKVEKESEEKRKEAAEQVAKQEKMVADLKLDLLRQTGNEADAQIVELKNKYGDMLTELEGNSEGAQLIEKLLDMKTAQVQLDEFKKQLEDLRAAYDLGEISRSEYNSGVEALTPDLNAAAIRTGNEEIIDSTKRMAEEYRNFGDVAYQVGDVVGNRFMGLTDGLHSVIMGTKSLKDAFHEMAAGIIADLLKMIIQQQIFNALQAAGSAIGGGFGSALSSVGMNHTGGYIGAGSARRSVPMSLFAGAPEFHDGGLIGADEVPIIAQKGEYVLDKYDIRNPKNGGNGYTPGGSGAGQQAVNITNVVDSASIAGAMDTPDGRNAIVNVIRAERATIKSIL</sequence>
<reference evidence="4 5" key="1">
    <citation type="journal article" date="2021" name="Front. Microbiol.">
        <title>Aerobic Denitrification and Heterotrophic Sulfur Oxidation in the Genus Halomonas Revealed by Six Novel Species Characterizations and Genome-Based Analysis.</title>
        <authorList>
            <person name="Wang L."/>
            <person name="Shao Z."/>
        </authorList>
    </citation>
    <scope>NUCLEOTIDE SEQUENCE [LARGE SCALE GENOMIC DNA]</scope>
    <source>
        <strain evidence="4 5">MCCC 1A13718</strain>
    </source>
</reference>
<accession>A0ABX7WK55</accession>
<keyword evidence="5" id="KW-1185">Reference proteome</keyword>
<keyword evidence="1" id="KW-0175">Coiled coil</keyword>
<evidence type="ECO:0000313" key="4">
    <source>
        <dbReference type="EMBL" id="QTP59533.1"/>
    </source>
</evidence>
<evidence type="ECO:0000256" key="1">
    <source>
        <dbReference type="SAM" id="Coils"/>
    </source>
</evidence>
<evidence type="ECO:0000256" key="2">
    <source>
        <dbReference type="SAM" id="Phobius"/>
    </source>
</evidence>
<evidence type="ECO:0000313" key="5">
    <source>
        <dbReference type="Proteomes" id="UP000671845"/>
    </source>
</evidence>
<keyword evidence="2" id="KW-1133">Transmembrane helix</keyword>
<dbReference type="EMBL" id="CP053383">
    <property type="protein sequence ID" value="QTP59533.1"/>
    <property type="molecule type" value="Genomic_DNA"/>
</dbReference>
<dbReference type="Pfam" id="PF09718">
    <property type="entry name" value="Tape_meas_lam_C"/>
    <property type="match status" value="1"/>
</dbReference>
<feature type="coiled-coil region" evidence="1">
    <location>
        <begin position="468"/>
        <end position="549"/>
    </location>
</feature>
<dbReference type="RefSeq" id="WP_209472665.1">
    <property type="nucleotide sequence ID" value="NZ_CP053383.1"/>
</dbReference>
<keyword evidence="2" id="KW-0812">Transmembrane</keyword>
<gene>
    <name evidence="4" type="ORF">HNO53_12895</name>
</gene>
<name>A0ABX7WK55_9GAMM</name>
<organism evidence="4 5">
    <name type="scientific">Halomonas sulfidivorans</name>
    <dbReference type="NCBI Taxonomy" id="2733488"/>
    <lineage>
        <taxon>Bacteria</taxon>
        <taxon>Pseudomonadati</taxon>
        <taxon>Pseudomonadota</taxon>
        <taxon>Gammaproteobacteria</taxon>
        <taxon>Oceanospirillales</taxon>
        <taxon>Halomonadaceae</taxon>
        <taxon>Halomonas</taxon>
    </lineage>
</organism>
<proteinExistence type="predicted"/>
<keyword evidence="2" id="KW-0472">Membrane</keyword>
<evidence type="ECO:0000259" key="3">
    <source>
        <dbReference type="Pfam" id="PF09718"/>
    </source>
</evidence>
<dbReference type="Gene3D" id="1.10.287.950">
    <property type="entry name" value="Methyl-accepting chemotaxis protein"/>
    <property type="match status" value="1"/>
</dbReference>
<feature type="domain" description="Bacteriophage tail tape measure C-terminal" evidence="3">
    <location>
        <begin position="800"/>
        <end position="862"/>
    </location>
</feature>
<dbReference type="Proteomes" id="UP000671845">
    <property type="component" value="Chromosome"/>
</dbReference>
<dbReference type="InterPro" id="IPR006431">
    <property type="entry name" value="Phage_tape_meas_C"/>
</dbReference>
<feature type="transmembrane region" description="Helical" evidence="2">
    <location>
        <begin position="110"/>
        <end position="131"/>
    </location>
</feature>